<dbReference type="PANTHER" id="PTHR43065">
    <property type="entry name" value="SENSOR HISTIDINE KINASE"/>
    <property type="match status" value="1"/>
</dbReference>
<gene>
    <name evidence="12" type="ORF">LMG6000_03443</name>
</gene>
<dbReference type="InterPro" id="IPR000014">
    <property type="entry name" value="PAS"/>
</dbReference>
<dbReference type="PANTHER" id="PTHR43065:SF49">
    <property type="entry name" value="HISTIDINE KINASE"/>
    <property type="match status" value="1"/>
</dbReference>
<dbReference type="PROSITE" id="PS50109">
    <property type="entry name" value="HIS_KIN"/>
    <property type="match status" value="1"/>
</dbReference>
<evidence type="ECO:0000259" key="10">
    <source>
        <dbReference type="PROSITE" id="PS50112"/>
    </source>
</evidence>
<evidence type="ECO:0000256" key="7">
    <source>
        <dbReference type="ARBA" id="ARBA00022840"/>
    </source>
</evidence>
<keyword evidence="4" id="KW-0808">Transferase</keyword>
<comment type="catalytic activity">
    <reaction evidence="1">
        <text>ATP + protein L-histidine = ADP + protein N-phospho-L-histidine.</text>
        <dbReference type="EC" id="2.7.13.3"/>
    </reaction>
</comment>
<protein>
    <recommendedName>
        <fullName evidence="2">histidine kinase</fullName>
        <ecNumber evidence="2">2.7.13.3</ecNumber>
    </recommendedName>
</protein>
<dbReference type="SUPFAM" id="SSF47384">
    <property type="entry name" value="Homodimeric domain of signal transducing histidine kinase"/>
    <property type="match status" value="1"/>
</dbReference>
<dbReference type="PROSITE" id="PS50113">
    <property type="entry name" value="PAC"/>
    <property type="match status" value="1"/>
</dbReference>
<dbReference type="GO" id="GO:0006355">
    <property type="term" value="P:regulation of DNA-templated transcription"/>
    <property type="evidence" value="ECO:0007669"/>
    <property type="project" value="InterPro"/>
</dbReference>
<dbReference type="KEGG" id="ais:BUW96_12315"/>
<dbReference type="PRINTS" id="PR00344">
    <property type="entry name" value="BCTRLSENSOR"/>
</dbReference>
<feature type="domain" description="Histidine kinase" evidence="9">
    <location>
        <begin position="170"/>
        <end position="390"/>
    </location>
</feature>
<evidence type="ECO:0000256" key="2">
    <source>
        <dbReference type="ARBA" id="ARBA00012438"/>
    </source>
</evidence>
<dbReference type="EMBL" id="CADILH010000005">
    <property type="protein sequence ID" value="CAB3933845.1"/>
    <property type="molecule type" value="Genomic_DNA"/>
</dbReference>
<dbReference type="SMART" id="SM00388">
    <property type="entry name" value="HisKA"/>
    <property type="match status" value="1"/>
</dbReference>
<dbReference type="InterPro" id="IPR004358">
    <property type="entry name" value="Sig_transdc_His_kin-like_C"/>
</dbReference>
<keyword evidence="6" id="KW-0418">Kinase</keyword>
<evidence type="ECO:0000313" key="13">
    <source>
        <dbReference type="Proteomes" id="UP000494183"/>
    </source>
</evidence>
<evidence type="ECO:0000256" key="8">
    <source>
        <dbReference type="ARBA" id="ARBA00023012"/>
    </source>
</evidence>
<proteinExistence type="predicted"/>
<evidence type="ECO:0000256" key="5">
    <source>
        <dbReference type="ARBA" id="ARBA00022741"/>
    </source>
</evidence>
<dbReference type="CDD" id="cd00130">
    <property type="entry name" value="PAS"/>
    <property type="match status" value="1"/>
</dbReference>
<dbReference type="InterPro" id="IPR013767">
    <property type="entry name" value="PAS_fold"/>
</dbReference>
<dbReference type="InterPro" id="IPR005467">
    <property type="entry name" value="His_kinase_dom"/>
</dbReference>
<reference evidence="12 13" key="1">
    <citation type="submission" date="2020-04" db="EMBL/GenBank/DDBJ databases">
        <authorList>
            <person name="De Canck E."/>
        </authorList>
    </citation>
    <scope>NUCLEOTIDE SEQUENCE [LARGE SCALE GENOMIC DNA]</scope>
    <source>
        <strain evidence="12 13">LMG 6000</strain>
    </source>
</reference>
<dbReference type="RefSeq" id="WP_076814753.1">
    <property type="nucleotide sequence ID" value="NZ_CADIJK010000003.1"/>
</dbReference>
<dbReference type="SMART" id="SM00091">
    <property type="entry name" value="PAS"/>
    <property type="match status" value="1"/>
</dbReference>
<dbReference type="EC" id="2.7.13.3" evidence="2"/>
<feature type="domain" description="PAS" evidence="10">
    <location>
        <begin position="23"/>
        <end position="80"/>
    </location>
</feature>
<evidence type="ECO:0000256" key="1">
    <source>
        <dbReference type="ARBA" id="ARBA00000085"/>
    </source>
</evidence>
<dbReference type="CDD" id="cd00082">
    <property type="entry name" value="HisKA"/>
    <property type="match status" value="1"/>
</dbReference>
<dbReference type="NCBIfam" id="TIGR00229">
    <property type="entry name" value="sensory_box"/>
    <property type="match status" value="1"/>
</dbReference>
<dbReference type="Proteomes" id="UP000494183">
    <property type="component" value="Unassembled WGS sequence"/>
</dbReference>
<evidence type="ECO:0000256" key="4">
    <source>
        <dbReference type="ARBA" id="ARBA00022679"/>
    </source>
</evidence>
<evidence type="ECO:0000256" key="6">
    <source>
        <dbReference type="ARBA" id="ARBA00022777"/>
    </source>
</evidence>
<keyword evidence="3" id="KW-0597">Phosphoprotein</keyword>
<evidence type="ECO:0000313" key="12">
    <source>
        <dbReference type="EMBL" id="CAB3933845.1"/>
    </source>
</evidence>
<evidence type="ECO:0000259" key="11">
    <source>
        <dbReference type="PROSITE" id="PS50113"/>
    </source>
</evidence>
<dbReference type="SUPFAM" id="SSF55874">
    <property type="entry name" value="ATPase domain of HSP90 chaperone/DNA topoisomerase II/histidine kinase"/>
    <property type="match status" value="1"/>
</dbReference>
<accession>A0A6S7F713</accession>
<dbReference type="SMART" id="SM00387">
    <property type="entry name" value="HATPase_c"/>
    <property type="match status" value="1"/>
</dbReference>
<dbReference type="Pfam" id="PF00989">
    <property type="entry name" value="PAS"/>
    <property type="match status" value="1"/>
</dbReference>
<dbReference type="InterPro" id="IPR036097">
    <property type="entry name" value="HisK_dim/P_sf"/>
</dbReference>
<dbReference type="Gene3D" id="1.10.287.130">
    <property type="match status" value="1"/>
</dbReference>
<dbReference type="GO" id="GO:0000155">
    <property type="term" value="F:phosphorelay sensor kinase activity"/>
    <property type="evidence" value="ECO:0007669"/>
    <property type="project" value="InterPro"/>
</dbReference>
<dbReference type="InterPro" id="IPR036890">
    <property type="entry name" value="HATPase_C_sf"/>
</dbReference>
<evidence type="ECO:0000259" key="9">
    <source>
        <dbReference type="PROSITE" id="PS50109"/>
    </source>
</evidence>
<keyword evidence="5" id="KW-0547">Nucleotide-binding</keyword>
<dbReference type="Gene3D" id="3.30.450.20">
    <property type="entry name" value="PAS domain"/>
    <property type="match status" value="1"/>
</dbReference>
<dbReference type="InterPro" id="IPR035965">
    <property type="entry name" value="PAS-like_dom_sf"/>
</dbReference>
<dbReference type="Pfam" id="PF02518">
    <property type="entry name" value="HATPase_c"/>
    <property type="match status" value="1"/>
</dbReference>
<feature type="domain" description="PAC" evidence="11">
    <location>
        <begin position="98"/>
        <end position="150"/>
    </location>
</feature>
<keyword evidence="7" id="KW-0067">ATP-binding</keyword>
<name>A0A6S7F713_9BURK</name>
<keyword evidence="13" id="KW-1185">Reference proteome</keyword>
<sequence length="395" mass="43299">MSIVEPPEQGKSSLLGSLALLDEPYRYKLLVEAVLDYAIFLLDADGYVASWNAGAQRFKGYQASEIIGQHFSRFYTEEDRLDGVPQRALAIALSEGRFEAEGWRVRKDGSRFWASVVIDPIRDYGGQLVGFAKVTRDITDKRRNQLELQATQQALHRAQRMEALGRVTGGLAHDFNNFISVINGAAELLRDPTLTTEKRLKYINAIADTAQRATHLTNQMLAYARRQPLEPCHMDVGLCVQGMKQIFQGALGAAVRVEYQLPEETCHINADISQLENALLNLVVNAGDAMPFGGNVKIAVRCVDSLPDGRVHAHDGQYVAVSISDDGEGIPQEVLDHIFEPFFTTKPEGKGTGLGLSQVFGYVSQSGGHIDVVSSPEGGTTFTLYFPRVGAEAAD</sequence>
<keyword evidence="8" id="KW-0902">Two-component regulatory system</keyword>
<dbReference type="PROSITE" id="PS50112">
    <property type="entry name" value="PAS"/>
    <property type="match status" value="1"/>
</dbReference>
<dbReference type="AlphaFoldDB" id="A0A6S7F713"/>
<dbReference type="InterPro" id="IPR000700">
    <property type="entry name" value="PAS-assoc_C"/>
</dbReference>
<dbReference type="SUPFAM" id="SSF55785">
    <property type="entry name" value="PYP-like sensor domain (PAS domain)"/>
    <property type="match status" value="1"/>
</dbReference>
<dbReference type="InterPro" id="IPR003594">
    <property type="entry name" value="HATPase_dom"/>
</dbReference>
<dbReference type="InterPro" id="IPR003661">
    <property type="entry name" value="HisK_dim/P_dom"/>
</dbReference>
<dbReference type="Pfam" id="PF00512">
    <property type="entry name" value="HisKA"/>
    <property type="match status" value="1"/>
</dbReference>
<evidence type="ECO:0000256" key="3">
    <source>
        <dbReference type="ARBA" id="ARBA00022553"/>
    </source>
</evidence>
<dbReference type="Gene3D" id="3.30.565.10">
    <property type="entry name" value="Histidine kinase-like ATPase, C-terminal domain"/>
    <property type="match status" value="1"/>
</dbReference>
<dbReference type="GO" id="GO:0005524">
    <property type="term" value="F:ATP binding"/>
    <property type="evidence" value="ECO:0007669"/>
    <property type="project" value="UniProtKB-KW"/>
</dbReference>
<dbReference type="GeneID" id="92763119"/>
<organism evidence="12 13">
    <name type="scientific">Achromobacter insolitus</name>
    <dbReference type="NCBI Taxonomy" id="217204"/>
    <lineage>
        <taxon>Bacteria</taxon>
        <taxon>Pseudomonadati</taxon>
        <taxon>Pseudomonadota</taxon>
        <taxon>Betaproteobacteria</taxon>
        <taxon>Burkholderiales</taxon>
        <taxon>Alcaligenaceae</taxon>
        <taxon>Achromobacter</taxon>
    </lineage>
</organism>